<organism evidence="2 3">
    <name type="scientific">Laccaria amethystina LaAM-08-1</name>
    <dbReference type="NCBI Taxonomy" id="1095629"/>
    <lineage>
        <taxon>Eukaryota</taxon>
        <taxon>Fungi</taxon>
        <taxon>Dikarya</taxon>
        <taxon>Basidiomycota</taxon>
        <taxon>Agaricomycotina</taxon>
        <taxon>Agaricomycetes</taxon>
        <taxon>Agaricomycetidae</taxon>
        <taxon>Agaricales</taxon>
        <taxon>Agaricineae</taxon>
        <taxon>Hydnangiaceae</taxon>
        <taxon>Laccaria</taxon>
    </lineage>
</organism>
<dbReference type="Proteomes" id="UP000054477">
    <property type="component" value="Unassembled WGS sequence"/>
</dbReference>
<reference evidence="3" key="2">
    <citation type="submission" date="2015-01" db="EMBL/GenBank/DDBJ databases">
        <title>Evolutionary Origins and Diversification of the Mycorrhizal Mutualists.</title>
        <authorList>
            <consortium name="DOE Joint Genome Institute"/>
            <consortium name="Mycorrhizal Genomics Consortium"/>
            <person name="Kohler A."/>
            <person name="Kuo A."/>
            <person name="Nagy L.G."/>
            <person name="Floudas D."/>
            <person name="Copeland A."/>
            <person name="Barry K.W."/>
            <person name="Cichocki N."/>
            <person name="Veneault-Fourrey C."/>
            <person name="LaButti K."/>
            <person name="Lindquist E.A."/>
            <person name="Lipzen A."/>
            <person name="Lundell T."/>
            <person name="Morin E."/>
            <person name="Murat C."/>
            <person name="Riley R."/>
            <person name="Ohm R."/>
            <person name="Sun H."/>
            <person name="Tunlid A."/>
            <person name="Henrissat B."/>
            <person name="Grigoriev I.V."/>
            <person name="Hibbett D.S."/>
            <person name="Martin F."/>
        </authorList>
    </citation>
    <scope>NUCLEOTIDE SEQUENCE [LARGE SCALE GENOMIC DNA]</scope>
    <source>
        <strain evidence="3">LaAM-08-1</strain>
    </source>
</reference>
<evidence type="ECO:0000313" key="3">
    <source>
        <dbReference type="Proteomes" id="UP000054477"/>
    </source>
</evidence>
<keyword evidence="3" id="KW-1185">Reference proteome</keyword>
<keyword evidence="1" id="KW-1133">Transmembrane helix</keyword>
<evidence type="ECO:0000256" key="1">
    <source>
        <dbReference type="SAM" id="Phobius"/>
    </source>
</evidence>
<dbReference type="HOGENOM" id="CLU_2066979_0_0_1"/>
<dbReference type="AlphaFoldDB" id="A0A0C9XNX1"/>
<sequence length="119" mass="13205">VTASKFLRSLDGSGHIDEGGKLGRMQVISFGMTNRCLHVFVSTNSPRFSEILSSSLVYLQVRQIVALMFTLVVNLFIAGRQVMKILKSYPPKFSLANVGMEPKTFALLLILARRSNQLS</sequence>
<gene>
    <name evidence="2" type="ORF">K443DRAFT_105249</name>
</gene>
<dbReference type="OrthoDB" id="3266598at2759"/>
<evidence type="ECO:0000313" key="2">
    <source>
        <dbReference type="EMBL" id="KIJ97712.1"/>
    </source>
</evidence>
<keyword evidence="1" id="KW-0472">Membrane</keyword>
<proteinExistence type="predicted"/>
<accession>A0A0C9XNX1</accession>
<name>A0A0C9XNX1_9AGAR</name>
<dbReference type="EMBL" id="KN838686">
    <property type="protein sequence ID" value="KIJ97712.1"/>
    <property type="molecule type" value="Genomic_DNA"/>
</dbReference>
<reference evidence="2 3" key="1">
    <citation type="submission" date="2014-04" db="EMBL/GenBank/DDBJ databases">
        <authorList>
            <consortium name="DOE Joint Genome Institute"/>
            <person name="Kuo A."/>
            <person name="Kohler A."/>
            <person name="Nagy L.G."/>
            <person name="Floudas D."/>
            <person name="Copeland A."/>
            <person name="Barry K.W."/>
            <person name="Cichocki N."/>
            <person name="Veneault-Fourrey C."/>
            <person name="LaButti K."/>
            <person name="Lindquist E.A."/>
            <person name="Lipzen A."/>
            <person name="Lundell T."/>
            <person name="Morin E."/>
            <person name="Murat C."/>
            <person name="Sun H."/>
            <person name="Tunlid A."/>
            <person name="Henrissat B."/>
            <person name="Grigoriev I.V."/>
            <person name="Hibbett D.S."/>
            <person name="Martin F."/>
            <person name="Nordberg H.P."/>
            <person name="Cantor M.N."/>
            <person name="Hua S.X."/>
        </authorList>
    </citation>
    <scope>NUCLEOTIDE SEQUENCE [LARGE SCALE GENOMIC DNA]</scope>
    <source>
        <strain evidence="2 3">LaAM-08-1</strain>
    </source>
</reference>
<feature type="non-terminal residue" evidence="2">
    <location>
        <position position="1"/>
    </location>
</feature>
<keyword evidence="1" id="KW-0812">Transmembrane</keyword>
<protein>
    <submittedName>
        <fullName evidence="2">Uncharacterized protein</fullName>
    </submittedName>
</protein>
<feature type="transmembrane region" description="Helical" evidence="1">
    <location>
        <begin position="56"/>
        <end position="77"/>
    </location>
</feature>